<evidence type="ECO:0000313" key="2">
    <source>
        <dbReference type="EMBL" id="GAT60477.1"/>
    </source>
</evidence>
<keyword evidence="3" id="KW-1185">Reference proteome</keyword>
<organism evidence="2 3">
    <name type="scientific">Mycena chlorophos</name>
    <name type="common">Agaric fungus</name>
    <name type="synonym">Agaricus chlorophos</name>
    <dbReference type="NCBI Taxonomy" id="658473"/>
    <lineage>
        <taxon>Eukaryota</taxon>
        <taxon>Fungi</taxon>
        <taxon>Dikarya</taxon>
        <taxon>Basidiomycota</taxon>
        <taxon>Agaricomycotina</taxon>
        <taxon>Agaricomycetes</taxon>
        <taxon>Agaricomycetidae</taxon>
        <taxon>Agaricales</taxon>
        <taxon>Marasmiineae</taxon>
        <taxon>Mycenaceae</taxon>
        <taxon>Mycena</taxon>
    </lineage>
</organism>
<evidence type="ECO:0000256" key="1">
    <source>
        <dbReference type="SAM" id="MobiDB-lite"/>
    </source>
</evidence>
<sequence length="316" mass="35460">MASSVCLNGICSPQLEAPQPSSNRQVHEGRMQIGDIRVLPQAIPLHAARLANFLVQADESDALSEDTRSYLVGVSDDWRRRLERQQAGRLAVYVFFLATFGGCPQWQLATDARRAIVEVHQCAGDLRVKDGYFEDRVHVHSIPEHKNAKARKGRHQYLLVEEYGPIILEAGQVLPRYLTSTQPAGTYLPSPTVNNLLERWDVLRRELQQTIQDDPALVKQTGHLFSVSRFHAFLGGLMLFQNDIKAKRAASLRQKRRTGDENSRSLSSPRYAPSTPNHGSSRRQRRFAAKPATQASSRLQNVSNAANMKSFAKRLA</sequence>
<accession>A0ABQ0MB81</accession>
<proteinExistence type="predicted"/>
<dbReference type="Proteomes" id="UP000815677">
    <property type="component" value="Unassembled WGS sequence"/>
</dbReference>
<evidence type="ECO:0000313" key="3">
    <source>
        <dbReference type="Proteomes" id="UP000815677"/>
    </source>
</evidence>
<name>A0ABQ0MB81_MYCCL</name>
<protein>
    <submittedName>
        <fullName evidence="2">Uncharacterized protein</fullName>
    </submittedName>
</protein>
<feature type="region of interest" description="Disordered" evidence="1">
    <location>
        <begin position="250"/>
        <end position="298"/>
    </location>
</feature>
<dbReference type="EMBL" id="DF849951">
    <property type="protein sequence ID" value="GAT60477.1"/>
    <property type="molecule type" value="Genomic_DNA"/>
</dbReference>
<feature type="compositionally biased region" description="Polar residues" evidence="1">
    <location>
        <begin position="264"/>
        <end position="279"/>
    </location>
</feature>
<reference evidence="2" key="1">
    <citation type="submission" date="2014-09" db="EMBL/GenBank/DDBJ databases">
        <title>Genome sequence of the luminous mushroom Mycena chlorophos for searching fungal bioluminescence genes.</title>
        <authorList>
            <person name="Tanaka Y."/>
            <person name="Kasuga D."/>
            <person name="Oba Y."/>
            <person name="Hase S."/>
            <person name="Sato K."/>
            <person name="Oba Y."/>
            <person name="Sakakibara Y."/>
        </authorList>
    </citation>
    <scope>NUCLEOTIDE SEQUENCE</scope>
</reference>
<gene>
    <name evidence="2" type="ORF">MCHLO_16611</name>
</gene>